<dbReference type="PANTHER" id="PTHR19303">
    <property type="entry name" value="TRANSPOSON"/>
    <property type="match status" value="1"/>
</dbReference>
<evidence type="ECO:0000313" key="4">
    <source>
        <dbReference type="Proteomes" id="UP000054549"/>
    </source>
</evidence>
<reference evidence="3 4" key="1">
    <citation type="submission" date="2014-04" db="EMBL/GenBank/DDBJ databases">
        <title>Evolutionary Origins and Diversification of the Mycorrhizal Mutualists.</title>
        <authorList>
            <consortium name="DOE Joint Genome Institute"/>
            <consortium name="Mycorrhizal Genomics Consortium"/>
            <person name="Kohler A."/>
            <person name="Kuo A."/>
            <person name="Nagy L.G."/>
            <person name="Floudas D."/>
            <person name="Copeland A."/>
            <person name="Barry K.W."/>
            <person name="Cichocki N."/>
            <person name="Veneault-Fourrey C."/>
            <person name="LaButti K."/>
            <person name="Lindquist E.A."/>
            <person name="Lipzen A."/>
            <person name="Lundell T."/>
            <person name="Morin E."/>
            <person name="Murat C."/>
            <person name="Riley R."/>
            <person name="Ohm R."/>
            <person name="Sun H."/>
            <person name="Tunlid A."/>
            <person name="Henrissat B."/>
            <person name="Grigoriev I.V."/>
            <person name="Hibbett D.S."/>
            <person name="Martin F."/>
        </authorList>
    </citation>
    <scope>NUCLEOTIDE SEQUENCE [LARGE SCALE GENOMIC DNA]</scope>
    <source>
        <strain evidence="3 4">Koide BX008</strain>
    </source>
</reference>
<name>A0A0C2WY92_AMAMK</name>
<dbReference type="EMBL" id="KN818279">
    <property type="protein sequence ID" value="KIL61811.1"/>
    <property type="molecule type" value="Genomic_DNA"/>
</dbReference>
<evidence type="ECO:0000313" key="3">
    <source>
        <dbReference type="EMBL" id="KIL61811.1"/>
    </source>
</evidence>
<feature type="domain" description="DDE-1" evidence="2">
    <location>
        <begin position="202"/>
        <end position="368"/>
    </location>
</feature>
<dbReference type="InParanoid" id="A0A0C2WY92"/>
<keyword evidence="4" id="KW-1185">Reference proteome</keyword>
<dbReference type="HOGENOM" id="CLU_013929_10_1_1"/>
<dbReference type="OrthoDB" id="3265672at2759"/>
<dbReference type="PANTHER" id="PTHR19303:SF74">
    <property type="entry name" value="POGO TRANSPOSABLE ELEMENT WITH KRAB DOMAIN"/>
    <property type="match status" value="1"/>
</dbReference>
<accession>A0A0C2WY92</accession>
<dbReference type="AlphaFoldDB" id="A0A0C2WY92"/>
<evidence type="ECO:0000259" key="2">
    <source>
        <dbReference type="Pfam" id="PF03184"/>
    </source>
</evidence>
<proteinExistence type="predicted"/>
<dbReference type="InterPro" id="IPR036397">
    <property type="entry name" value="RNaseH_sf"/>
</dbReference>
<dbReference type="GO" id="GO:0005634">
    <property type="term" value="C:nucleus"/>
    <property type="evidence" value="ECO:0007669"/>
    <property type="project" value="TreeGrafter"/>
</dbReference>
<evidence type="ECO:0000256" key="1">
    <source>
        <dbReference type="SAM" id="MobiDB-lite"/>
    </source>
</evidence>
<gene>
    <name evidence="3" type="ORF">M378DRAFT_82050</name>
</gene>
<dbReference type="Proteomes" id="UP000054549">
    <property type="component" value="Unassembled WGS sequence"/>
</dbReference>
<organism evidence="3 4">
    <name type="scientific">Amanita muscaria (strain Koide BX008)</name>
    <dbReference type="NCBI Taxonomy" id="946122"/>
    <lineage>
        <taxon>Eukaryota</taxon>
        <taxon>Fungi</taxon>
        <taxon>Dikarya</taxon>
        <taxon>Basidiomycota</taxon>
        <taxon>Agaricomycotina</taxon>
        <taxon>Agaricomycetes</taxon>
        <taxon>Agaricomycetidae</taxon>
        <taxon>Agaricales</taxon>
        <taxon>Pluteineae</taxon>
        <taxon>Amanitaceae</taxon>
        <taxon>Amanita</taxon>
    </lineage>
</organism>
<feature type="region of interest" description="Disordered" evidence="1">
    <location>
        <begin position="407"/>
        <end position="431"/>
    </location>
</feature>
<sequence length="431" mass="48488">MARCSAQTHTAKKREAEQKCEDKYAAASAGLNNGTYKSMAAAATALDVDYHTLRRRHKHLTLPRSKAHENEQLLREAQEQVVCDWVEFLGMTGHPVSKANLKAKVFDLSERLQARAKETGIKLSRPTGLNPKRAQNFNYTTVQHHFTLLGKFLESNGIPWENVYNMDEKGIQLGGGRKGDNTKYLYSRSQKARVRMSSGNLELVTVIECVCADGSNIRPGFVFAGTKMHQEWFDEENILVALSENGWTSNFIGAEWFEKVFVPQAKARNASAQPILLIYDGHRSHETVRLRQLAEVHGIHLFCLPAHTTHRLQPLDVGIFGPLQRAWQQCCNQYLEEHGQGILKKDVIREYMKARESAFKEETIIHAWKKTGMCPLNPGIFTEEDYAPSYATSTSAHVPATFPQQLSSISLSSEESSDDASYKPSETESTM</sequence>
<feature type="non-terminal residue" evidence="3">
    <location>
        <position position="431"/>
    </location>
</feature>
<dbReference type="InterPro" id="IPR050863">
    <property type="entry name" value="CenT-Element_Derived"/>
</dbReference>
<protein>
    <recommendedName>
        <fullName evidence="2">DDE-1 domain-containing protein</fullName>
    </recommendedName>
</protein>
<dbReference type="InterPro" id="IPR004875">
    <property type="entry name" value="DDE_SF_endonuclease_dom"/>
</dbReference>
<dbReference type="Pfam" id="PF03184">
    <property type="entry name" value="DDE_1"/>
    <property type="match status" value="1"/>
</dbReference>
<dbReference type="GO" id="GO:0003677">
    <property type="term" value="F:DNA binding"/>
    <property type="evidence" value="ECO:0007669"/>
    <property type="project" value="TreeGrafter"/>
</dbReference>
<dbReference type="Gene3D" id="3.30.420.10">
    <property type="entry name" value="Ribonuclease H-like superfamily/Ribonuclease H"/>
    <property type="match status" value="1"/>
</dbReference>